<comment type="caution">
    <text evidence="2">The sequence shown here is derived from an EMBL/GenBank/DDBJ whole genome shotgun (WGS) entry which is preliminary data.</text>
</comment>
<name>A0A8J3VIF6_9ACTN</name>
<dbReference type="Proteomes" id="UP000612899">
    <property type="component" value="Unassembled WGS sequence"/>
</dbReference>
<evidence type="ECO:0008006" key="4">
    <source>
        <dbReference type="Google" id="ProtNLM"/>
    </source>
</evidence>
<evidence type="ECO:0000313" key="2">
    <source>
        <dbReference type="EMBL" id="GIH06883.1"/>
    </source>
</evidence>
<evidence type="ECO:0000313" key="3">
    <source>
        <dbReference type="Proteomes" id="UP000612899"/>
    </source>
</evidence>
<keyword evidence="1" id="KW-0732">Signal</keyword>
<organism evidence="2 3">
    <name type="scientific">Rhizocola hellebori</name>
    <dbReference type="NCBI Taxonomy" id="1392758"/>
    <lineage>
        <taxon>Bacteria</taxon>
        <taxon>Bacillati</taxon>
        <taxon>Actinomycetota</taxon>
        <taxon>Actinomycetes</taxon>
        <taxon>Micromonosporales</taxon>
        <taxon>Micromonosporaceae</taxon>
        <taxon>Rhizocola</taxon>
    </lineage>
</organism>
<evidence type="ECO:0000256" key="1">
    <source>
        <dbReference type="SAM" id="SignalP"/>
    </source>
</evidence>
<dbReference type="EMBL" id="BONY01000031">
    <property type="protein sequence ID" value="GIH06883.1"/>
    <property type="molecule type" value="Genomic_DNA"/>
</dbReference>
<reference evidence="2" key="1">
    <citation type="submission" date="2021-01" db="EMBL/GenBank/DDBJ databases">
        <title>Whole genome shotgun sequence of Rhizocola hellebori NBRC 109834.</title>
        <authorList>
            <person name="Komaki H."/>
            <person name="Tamura T."/>
        </authorList>
    </citation>
    <scope>NUCLEOTIDE SEQUENCE</scope>
    <source>
        <strain evidence="2">NBRC 109834</strain>
    </source>
</reference>
<gene>
    <name evidence="2" type="ORF">Rhe02_49500</name>
</gene>
<proteinExistence type="predicted"/>
<feature type="signal peptide" evidence="1">
    <location>
        <begin position="1"/>
        <end position="21"/>
    </location>
</feature>
<protein>
    <recommendedName>
        <fullName evidence="4">Secreted protein</fullName>
    </recommendedName>
</protein>
<dbReference type="AlphaFoldDB" id="A0A8J3VIF6"/>
<keyword evidence="3" id="KW-1185">Reference proteome</keyword>
<accession>A0A8J3VIF6</accession>
<sequence>MFASAVLSSAFLAVQVAPAQAAGGCSAYSSGSNAAVANCWGKPAGTSFKGVARCQNFSSGAIHDRYGPKRAASLPPGATTSSAYCLSNEEYLGLGNGGLGYLYPAV</sequence>
<feature type="chain" id="PRO_5035247860" description="Secreted protein" evidence="1">
    <location>
        <begin position="22"/>
        <end position="106"/>
    </location>
</feature>